<reference evidence="7 8" key="2">
    <citation type="submission" date="2020-03" db="EMBL/GenBank/DDBJ databases">
        <title>Soil Listeria distribution.</title>
        <authorList>
            <person name="Liao J."/>
            <person name="Wiedmann M."/>
        </authorList>
    </citation>
    <scope>NUCLEOTIDE SEQUENCE [LARGE SCALE GENOMIC DNA]</scope>
    <source>
        <strain evidence="4 8">FSL L7-0149</strain>
        <strain evidence="5 7">FSL L7-0153</strain>
        <strain evidence="3 9">FSL L7-1427</strain>
    </source>
</reference>
<reference evidence="2 6" key="1">
    <citation type="submission" date="2014-05" db="EMBL/GenBank/DDBJ databases">
        <title>Novel Listeriaceae from food processing environments.</title>
        <authorList>
            <person name="den Bakker H.C."/>
        </authorList>
    </citation>
    <scope>NUCLEOTIDE SEQUENCE [LARGE SCALE GENOMIC DNA]</scope>
    <source>
        <strain evidence="2 6">FSL A5-0281</strain>
    </source>
</reference>
<proteinExistence type="predicted"/>
<evidence type="ECO:0000313" key="3">
    <source>
        <dbReference type="EMBL" id="MBC1566867.1"/>
    </source>
</evidence>
<dbReference type="STRING" id="1552123.EP57_05630"/>
<organism evidence="2 6">
    <name type="scientific">Listeria booriae</name>
    <dbReference type="NCBI Taxonomy" id="1552123"/>
    <lineage>
        <taxon>Bacteria</taxon>
        <taxon>Bacillati</taxon>
        <taxon>Bacillota</taxon>
        <taxon>Bacilli</taxon>
        <taxon>Bacillales</taxon>
        <taxon>Listeriaceae</taxon>
        <taxon>Listeria</taxon>
    </lineage>
</organism>
<dbReference type="EMBL" id="JAARRU010000006">
    <property type="protein sequence ID" value="MBC1566867.1"/>
    <property type="molecule type" value="Genomic_DNA"/>
</dbReference>
<dbReference type="Proteomes" id="UP000586951">
    <property type="component" value="Unassembled WGS sequence"/>
</dbReference>
<dbReference type="GeneID" id="58716868"/>
<evidence type="ECO:0000313" key="8">
    <source>
        <dbReference type="Proteomes" id="UP000553016"/>
    </source>
</evidence>
<dbReference type="EMBL" id="JAARZA010000003">
    <property type="protein sequence ID" value="MBC2240323.1"/>
    <property type="molecule type" value="Genomic_DNA"/>
</dbReference>
<protein>
    <submittedName>
        <fullName evidence="3">DUF1761 domain-containing protein</fullName>
    </submittedName>
</protein>
<dbReference type="EMBL" id="JNFA01000011">
    <property type="protein sequence ID" value="KGL42935.1"/>
    <property type="molecule type" value="Genomic_DNA"/>
</dbReference>
<feature type="transmembrane region" description="Helical" evidence="1">
    <location>
        <begin position="72"/>
        <end position="90"/>
    </location>
</feature>
<dbReference type="AlphaFoldDB" id="A0A099WFP5"/>
<evidence type="ECO:0000313" key="5">
    <source>
        <dbReference type="EMBL" id="MBC2244683.1"/>
    </source>
</evidence>
<keyword evidence="6" id="KW-1185">Reference proteome</keyword>
<dbReference type="OrthoDB" id="333057at2"/>
<feature type="transmembrane region" description="Helical" evidence="1">
    <location>
        <begin position="6"/>
        <end position="25"/>
    </location>
</feature>
<dbReference type="RefSeq" id="WP_036084883.1">
    <property type="nucleotide sequence ID" value="NZ_CBCSHQ010000001.1"/>
</dbReference>
<evidence type="ECO:0000313" key="7">
    <source>
        <dbReference type="Proteomes" id="UP000550367"/>
    </source>
</evidence>
<comment type="caution">
    <text evidence="2">The sequence shown here is derived from an EMBL/GenBank/DDBJ whole genome shotgun (WGS) entry which is preliminary data.</text>
</comment>
<feature type="transmembrane region" description="Helical" evidence="1">
    <location>
        <begin position="102"/>
        <end position="124"/>
    </location>
</feature>
<dbReference type="Proteomes" id="UP000553016">
    <property type="component" value="Unassembled WGS sequence"/>
</dbReference>
<sequence length="125" mass="13593">MNIIIALLAGLVAFAVGALWYTVFFGKMWMKAVGISEETVQKSSPMASMIVTVVVEMAVALLVSFVLIHLDLGVYLGGLLIAGIAILSAIKNYMFEMKPFRLILINESYKLVTIMIMTASVALFA</sequence>
<gene>
    <name evidence="2" type="ORF">EP57_05630</name>
    <name evidence="3" type="ORF">HB907_15775</name>
    <name evidence="5" type="ORF">HCB25_11440</name>
    <name evidence="4" type="ORF">HCB35_07530</name>
</gene>
<name>A0A099WFP5_9LIST</name>
<evidence type="ECO:0000313" key="2">
    <source>
        <dbReference type="EMBL" id="KGL42935.1"/>
    </source>
</evidence>
<evidence type="ECO:0000256" key="1">
    <source>
        <dbReference type="SAM" id="Phobius"/>
    </source>
</evidence>
<keyword evidence="1" id="KW-0812">Transmembrane</keyword>
<dbReference type="Proteomes" id="UP000029844">
    <property type="component" value="Unassembled WGS sequence"/>
</dbReference>
<dbReference type="InterPro" id="IPR013879">
    <property type="entry name" value="DUF1761"/>
</dbReference>
<evidence type="ECO:0000313" key="4">
    <source>
        <dbReference type="EMBL" id="MBC2240323.1"/>
    </source>
</evidence>
<feature type="transmembrane region" description="Helical" evidence="1">
    <location>
        <begin position="46"/>
        <end position="66"/>
    </location>
</feature>
<keyword evidence="1" id="KW-1133">Transmembrane helix</keyword>
<dbReference type="eggNOG" id="ENOG50314H9">
    <property type="taxonomic scope" value="Bacteria"/>
</dbReference>
<accession>A0A099WFP5</accession>
<evidence type="ECO:0000313" key="9">
    <source>
        <dbReference type="Proteomes" id="UP000586951"/>
    </source>
</evidence>
<dbReference type="Pfam" id="PF08570">
    <property type="entry name" value="DUF1761"/>
    <property type="match status" value="1"/>
</dbReference>
<keyword evidence="1" id="KW-0472">Membrane</keyword>
<dbReference type="Proteomes" id="UP000550367">
    <property type="component" value="Unassembled WGS sequence"/>
</dbReference>
<dbReference type="EMBL" id="JAARYY010000006">
    <property type="protein sequence ID" value="MBC2244683.1"/>
    <property type="molecule type" value="Genomic_DNA"/>
</dbReference>
<evidence type="ECO:0000313" key="6">
    <source>
        <dbReference type="Proteomes" id="UP000029844"/>
    </source>
</evidence>